<protein>
    <submittedName>
        <fullName evidence="2">Uncharacterized protein</fullName>
    </submittedName>
</protein>
<proteinExistence type="predicted"/>
<feature type="region of interest" description="Disordered" evidence="1">
    <location>
        <begin position="1"/>
        <end position="60"/>
    </location>
</feature>
<sequence>MENSPGANPPGTDSRDEALRRAKKKYKKRRSEASPDRGIMDESDGQSEEPPGNPSATVPTKFVSYRDRVTGNFEEEDSTWEEWTEDAEGDDCIIFDDAVSDEEDGVDSDSHVKFTPDEKRLLRKPRRKSLIVKLLGKVLGFHV</sequence>
<accession>A0A1R3HHW7</accession>
<comment type="caution">
    <text evidence="2">The sequence shown here is derived from an EMBL/GenBank/DDBJ whole genome shotgun (WGS) entry which is preliminary data.</text>
</comment>
<evidence type="ECO:0000313" key="3">
    <source>
        <dbReference type="Proteomes" id="UP000188268"/>
    </source>
</evidence>
<keyword evidence="3" id="KW-1185">Reference proteome</keyword>
<evidence type="ECO:0000256" key="1">
    <source>
        <dbReference type="SAM" id="MobiDB-lite"/>
    </source>
</evidence>
<reference evidence="2 3" key="1">
    <citation type="submission" date="2013-09" db="EMBL/GenBank/DDBJ databases">
        <title>Corchorus capsularis genome sequencing.</title>
        <authorList>
            <person name="Alam M."/>
            <person name="Haque M.S."/>
            <person name="Islam M.S."/>
            <person name="Emdad E.M."/>
            <person name="Islam M.M."/>
            <person name="Ahmed B."/>
            <person name="Halim A."/>
            <person name="Hossen Q.M.M."/>
            <person name="Hossain M.Z."/>
            <person name="Ahmed R."/>
            <person name="Khan M.M."/>
            <person name="Islam R."/>
            <person name="Rashid M.M."/>
            <person name="Khan S.A."/>
            <person name="Rahman M.S."/>
            <person name="Alam M."/>
        </authorList>
    </citation>
    <scope>NUCLEOTIDE SEQUENCE [LARGE SCALE GENOMIC DNA]</scope>
    <source>
        <strain evidence="3">cv. CVL-1</strain>
        <tissue evidence="2">Whole seedling</tissue>
    </source>
</reference>
<feature type="compositionally biased region" description="Basic and acidic residues" evidence="1">
    <location>
        <begin position="31"/>
        <end position="40"/>
    </location>
</feature>
<gene>
    <name evidence="2" type="ORF">CCACVL1_19211</name>
</gene>
<evidence type="ECO:0000313" key="2">
    <source>
        <dbReference type="EMBL" id="OMO69900.1"/>
    </source>
</evidence>
<dbReference type="Gramene" id="OMO69900">
    <property type="protein sequence ID" value="OMO69900"/>
    <property type="gene ID" value="CCACVL1_19211"/>
</dbReference>
<dbReference type="OMA" id="DEWEHED"/>
<dbReference type="Proteomes" id="UP000188268">
    <property type="component" value="Unassembled WGS sequence"/>
</dbReference>
<name>A0A1R3HHW7_COCAP</name>
<dbReference type="EMBL" id="AWWV01011917">
    <property type="protein sequence ID" value="OMO69900.1"/>
    <property type="molecule type" value="Genomic_DNA"/>
</dbReference>
<feature type="compositionally biased region" description="Basic residues" evidence="1">
    <location>
        <begin position="21"/>
        <end position="30"/>
    </location>
</feature>
<dbReference type="AlphaFoldDB" id="A0A1R3HHW7"/>
<organism evidence="2 3">
    <name type="scientific">Corchorus capsularis</name>
    <name type="common">Jute</name>
    <dbReference type="NCBI Taxonomy" id="210143"/>
    <lineage>
        <taxon>Eukaryota</taxon>
        <taxon>Viridiplantae</taxon>
        <taxon>Streptophyta</taxon>
        <taxon>Embryophyta</taxon>
        <taxon>Tracheophyta</taxon>
        <taxon>Spermatophyta</taxon>
        <taxon>Magnoliopsida</taxon>
        <taxon>eudicotyledons</taxon>
        <taxon>Gunneridae</taxon>
        <taxon>Pentapetalae</taxon>
        <taxon>rosids</taxon>
        <taxon>malvids</taxon>
        <taxon>Malvales</taxon>
        <taxon>Malvaceae</taxon>
        <taxon>Grewioideae</taxon>
        <taxon>Apeibeae</taxon>
        <taxon>Corchorus</taxon>
    </lineage>
</organism>